<protein>
    <recommendedName>
        <fullName evidence="8">Glycosyltransferase</fullName>
        <ecNumber evidence="8">2.4.1.-</ecNumber>
    </recommendedName>
</protein>
<keyword evidence="10" id="KW-1185">Reference proteome</keyword>
<comment type="function">
    <text evidence="6">Catalyzes the glucosylation at the O-5 position of anthocyanidin 3-glucosides to form anthocyanidin 3,5-di-O-glucosides using UDP-glucose as sugar donor. Anthocyanidin 3,5-di-O-glucosides are molecules that are responsible for pigmentation. Also acts on anthocyanidin 3-O-(6-O-malonylglucoside). Much less active with hydroxycinnamoylglucose derivatives. No activity in the absence of the 3-O-glucoside group.</text>
</comment>
<dbReference type="PROSITE" id="PS00375">
    <property type="entry name" value="UDPGT"/>
    <property type="match status" value="1"/>
</dbReference>
<evidence type="ECO:0000256" key="6">
    <source>
        <dbReference type="ARBA" id="ARBA00056922"/>
    </source>
</evidence>
<evidence type="ECO:0000256" key="4">
    <source>
        <dbReference type="ARBA" id="ARBA00022729"/>
    </source>
</evidence>
<dbReference type="PANTHER" id="PTHR11926">
    <property type="entry name" value="GLUCOSYL/GLUCURONOSYL TRANSFERASES"/>
    <property type="match status" value="1"/>
</dbReference>
<organism evidence="9 10">
    <name type="scientific">Abeliophyllum distichum</name>
    <dbReference type="NCBI Taxonomy" id="126358"/>
    <lineage>
        <taxon>Eukaryota</taxon>
        <taxon>Viridiplantae</taxon>
        <taxon>Streptophyta</taxon>
        <taxon>Embryophyta</taxon>
        <taxon>Tracheophyta</taxon>
        <taxon>Spermatophyta</taxon>
        <taxon>Magnoliopsida</taxon>
        <taxon>eudicotyledons</taxon>
        <taxon>Gunneridae</taxon>
        <taxon>Pentapetalae</taxon>
        <taxon>asterids</taxon>
        <taxon>lamiids</taxon>
        <taxon>Lamiales</taxon>
        <taxon>Oleaceae</taxon>
        <taxon>Forsythieae</taxon>
        <taxon>Abeliophyllum</taxon>
    </lineage>
</organism>
<evidence type="ECO:0000313" key="10">
    <source>
        <dbReference type="Proteomes" id="UP001604336"/>
    </source>
</evidence>
<dbReference type="InterPro" id="IPR035595">
    <property type="entry name" value="UDP_glycos_trans_CS"/>
</dbReference>
<dbReference type="Gene3D" id="3.40.50.2000">
    <property type="entry name" value="Glycogen Phosphorylase B"/>
    <property type="match status" value="2"/>
</dbReference>
<evidence type="ECO:0000256" key="7">
    <source>
        <dbReference type="RuleBase" id="RU003718"/>
    </source>
</evidence>
<dbReference type="Pfam" id="PF00201">
    <property type="entry name" value="UDPGT"/>
    <property type="match status" value="1"/>
</dbReference>
<proteinExistence type="inferred from homology"/>
<evidence type="ECO:0000256" key="3">
    <source>
        <dbReference type="ARBA" id="ARBA00022679"/>
    </source>
</evidence>
<comment type="similarity">
    <text evidence="2 7">Belongs to the UDP-glycosyltransferase family.</text>
</comment>
<evidence type="ECO:0000256" key="8">
    <source>
        <dbReference type="RuleBase" id="RU362057"/>
    </source>
</evidence>
<reference evidence="10" key="1">
    <citation type="submission" date="2024-07" db="EMBL/GenBank/DDBJ databases">
        <title>Two chromosome-level genome assemblies of Korean endemic species Abeliophyllum distichum and Forsythia ovata (Oleaceae).</title>
        <authorList>
            <person name="Jang H."/>
        </authorList>
    </citation>
    <scope>NUCLEOTIDE SEQUENCE [LARGE SCALE GENOMIC DNA]</scope>
</reference>
<comment type="catalytic activity">
    <reaction evidence="5">
        <text>an anthocyanidin 3-O-beta-D-glucoside + UDP-alpha-D-glucose = an anthocyanidin 3,5-di-O-beta-D-glucoside + UDP + 2 H(+)</text>
        <dbReference type="Rhea" id="RHEA:35423"/>
        <dbReference type="ChEBI" id="CHEBI:15378"/>
        <dbReference type="ChEBI" id="CHEBI:16307"/>
        <dbReference type="ChEBI" id="CHEBI:57503"/>
        <dbReference type="ChEBI" id="CHEBI:58223"/>
        <dbReference type="ChEBI" id="CHEBI:58885"/>
        <dbReference type="EC" id="2.4.1.298"/>
    </reaction>
</comment>
<dbReference type="FunFam" id="3.40.50.2000:FF:000019">
    <property type="entry name" value="Glycosyltransferase"/>
    <property type="match status" value="1"/>
</dbReference>
<evidence type="ECO:0000256" key="2">
    <source>
        <dbReference type="ARBA" id="ARBA00009995"/>
    </source>
</evidence>
<dbReference type="CDD" id="cd03784">
    <property type="entry name" value="GT1_Gtf-like"/>
    <property type="match status" value="1"/>
</dbReference>
<comment type="caution">
    <text evidence="9">The sequence shown here is derived from an EMBL/GenBank/DDBJ whole genome shotgun (WGS) entry which is preliminary data.</text>
</comment>
<dbReference type="AlphaFoldDB" id="A0ABD1UK58"/>
<keyword evidence="3 7" id="KW-0808">Transferase</keyword>
<dbReference type="EC" id="2.4.1.-" evidence="8"/>
<evidence type="ECO:0000313" key="9">
    <source>
        <dbReference type="EMBL" id="KAL2525377.1"/>
    </source>
</evidence>
<comment type="pathway">
    <text evidence="1">Pigment biosynthesis; anthocyanin biosynthesis.</text>
</comment>
<keyword evidence="7" id="KW-0328">Glycosyltransferase</keyword>
<evidence type="ECO:0000256" key="5">
    <source>
        <dbReference type="ARBA" id="ARBA00050360"/>
    </source>
</evidence>
<dbReference type="Proteomes" id="UP001604336">
    <property type="component" value="Unassembled WGS sequence"/>
</dbReference>
<sequence>MQDFSFPSSVSVETISDGYDEGNTPSDENIGAYFMMFRHVGSQTLSNLIEKLKDSGCPVDCIIYDPFLPWGLDVAKRYGLKGGVFFTQSCAVNNIYYHAFKGVLKLPPSDSEIVVPGLPKMEPSDMPSFISDYQCHGYKRMELFLDQFKNVGEADWIFVNSFYKLEEKVIDYMTKLWPVKTIGPTIPSMYLDKRLHDDKEYGLSVFKPITDSCMKWLNEKPTHSVIYVSFGSIAQVGLEQMEELAMGLKMSNKNFLLVVRKSEEDKLPKNFAKETSKNGLIVSWSSQLEILAHEAVGCFISHCGWNSTLEALCLGVPMVAMPHWTDQTTNAKFIADVWQMGIKARPDVKGIVSREEIDKCINLVMDGDNGKEIRKNGTKWKEFAREAIDEGGSSDKNIEEFVYTLASLSTKLDVA</sequence>
<gene>
    <name evidence="9" type="ORF">Adt_10431</name>
</gene>
<evidence type="ECO:0000256" key="1">
    <source>
        <dbReference type="ARBA" id="ARBA00004935"/>
    </source>
</evidence>
<dbReference type="EMBL" id="JBFOLK010000003">
    <property type="protein sequence ID" value="KAL2525377.1"/>
    <property type="molecule type" value="Genomic_DNA"/>
</dbReference>
<dbReference type="SUPFAM" id="SSF53756">
    <property type="entry name" value="UDP-Glycosyltransferase/glycogen phosphorylase"/>
    <property type="match status" value="1"/>
</dbReference>
<dbReference type="InterPro" id="IPR002213">
    <property type="entry name" value="UDP_glucos_trans"/>
</dbReference>
<dbReference type="GO" id="GO:0102816">
    <property type="term" value="F:UDP-D-glucose:delphinidin 3-O-glucosyl-5-O-caffeoylglucoside -O-beta-D-glucosyltransferase activity"/>
    <property type="evidence" value="ECO:0007669"/>
    <property type="project" value="UniProtKB-EC"/>
</dbReference>
<accession>A0ABD1UK58</accession>
<keyword evidence="4" id="KW-0732">Signal</keyword>
<name>A0ABD1UK58_9LAMI</name>
<dbReference type="PANTHER" id="PTHR11926:SF1553">
    <property type="entry name" value="GLYCOSYLTRANSFERASE"/>
    <property type="match status" value="1"/>
</dbReference>